<dbReference type="HAMAP" id="MF_00261">
    <property type="entry name" value="RNApol_arch_Rpo11"/>
    <property type="match status" value="1"/>
</dbReference>
<feature type="domain" description="DNA-directed RNA polymerase RBP11-like dimerisation" evidence="6">
    <location>
        <begin position="37"/>
        <end position="107"/>
    </location>
</feature>
<dbReference type="PANTHER" id="PTHR13946">
    <property type="entry name" value="DNA-DIRECTED RNA POLYMERASE I,II,III"/>
    <property type="match status" value="1"/>
</dbReference>
<dbReference type="EMBL" id="JTAI01000006">
    <property type="protein sequence ID" value="PPS95682.1"/>
    <property type="molecule type" value="Genomic_DNA"/>
</dbReference>
<dbReference type="PANTHER" id="PTHR13946:SF16">
    <property type="entry name" value="DNA-DIRECTED RNA POLYMERASE II SUBUNIT RPB11"/>
    <property type="match status" value="1"/>
</dbReference>
<keyword evidence="4" id="KW-0539">Nucleus</keyword>
<dbReference type="InterPro" id="IPR008193">
    <property type="entry name" value="RNA_pol_Rpb11_13-16kDa_CS"/>
</dbReference>
<evidence type="ECO:0000313" key="7">
    <source>
        <dbReference type="EMBL" id="CUV07425.1"/>
    </source>
</evidence>
<comment type="similarity">
    <text evidence="5">Belongs to the archaeal Rpo11/eukaryotic RPB11/RPC19 RNA polymerase subunit family.</text>
</comment>
<dbReference type="GO" id="GO:0006366">
    <property type="term" value="P:transcription by RNA polymerase II"/>
    <property type="evidence" value="ECO:0007669"/>
    <property type="project" value="InterPro"/>
</dbReference>
<evidence type="ECO:0000259" key="6">
    <source>
        <dbReference type="Pfam" id="PF13656"/>
    </source>
</evidence>
<keyword evidence="3" id="KW-0804">Transcription</keyword>
<evidence type="ECO:0000313" key="8">
    <source>
        <dbReference type="EMBL" id="PPS95682.1"/>
    </source>
</evidence>
<dbReference type="VEuPathDB" id="CryptoDB:GY17_00002320"/>
<evidence type="ECO:0000256" key="2">
    <source>
        <dbReference type="ARBA" id="ARBA00022478"/>
    </source>
</evidence>
<name>A0A0S4TJ65_CRYHO</name>
<dbReference type="InterPro" id="IPR037685">
    <property type="entry name" value="RBP11"/>
</dbReference>
<reference evidence="7" key="2">
    <citation type="submission" date="2015-08" db="EMBL/GenBank/DDBJ databases">
        <authorList>
            <person name="Babu N.S."/>
            <person name="Beckwith C.J."/>
            <person name="Beseler K.G."/>
            <person name="Brison A."/>
            <person name="Carone J.V."/>
            <person name="Caskin T.P."/>
            <person name="Diamond M."/>
            <person name="Durham M.E."/>
            <person name="Foxe J.M."/>
            <person name="Go M."/>
            <person name="Henderson B.A."/>
            <person name="Jones I.B."/>
            <person name="McGettigan J.A."/>
            <person name="Micheletti S.J."/>
            <person name="Nasrallah M.E."/>
            <person name="Ortiz D."/>
            <person name="Piller C.R."/>
            <person name="Privatt S.R."/>
            <person name="Schneider S.L."/>
            <person name="Sharp S."/>
            <person name="Smith T.C."/>
            <person name="Stanton J.D."/>
            <person name="Ullery H.E."/>
            <person name="Wilson R.J."/>
            <person name="Serrano M.G."/>
            <person name="Buck G."/>
            <person name="Lee V."/>
            <person name="Wang Y."/>
            <person name="Carvalho R."/>
            <person name="Voegtly L."/>
            <person name="Shi R."/>
            <person name="Duckworth R."/>
            <person name="Johnson A."/>
            <person name="Loviza R."/>
            <person name="Walstead R."/>
            <person name="Shah Z."/>
            <person name="Kiflezghi M."/>
            <person name="Wade K."/>
            <person name="Ball S.L."/>
            <person name="Bradley K.W."/>
            <person name="Asai D.J."/>
            <person name="Bowman C.A."/>
            <person name="Russell D.A."/>
            <person name="Pope W.H."/>
            <person name="Jacobs-Sera D."/>
            <person name="Hendrix R.W."/>
            <person name="Hatfull G.F."/>
        </authorList>
    </citation>
    <scope>NUCLEOTIDE SEQUENCE [LARGE SCALE GENOMIC DNA]</scope>
</reference>
<keyword evidence="9" id="KW-1185">Reference proteome</keyword>
<dbReference type="PROSITE" id="PS01154">
    <property type="entry name" value="RNA_POL_L_13KD"/>
    <property type="match status" value="1"/>
</dbReference>
<comment type="subcellular location">
    <subcellularLocation>
        <location evidence="1">Nucleus</location>
    </subcellularLocation>
</comment>
<proteinExistence type="inferred from homology"/>
<dbReference type="Proteomes" id="UP000199752">
    <property type="component" value="Chromosome 7"/>
</dbReference>
<dbReference type="VEuPathDB" id="CryptoDB:ChTU502y2012_407g2155"/>
<dbReference type="Proteomes" id="UP001429100">
    <property type="component" value="Unassembled WGS sequence"/>
</dbReference>
<dbReference type="CDD" id="cd06926">
    <property type="entry name" value="RNAP_II_RPB11"/>
    <property type="match status" value="1"/>
</dbReference>
<evidence type="ECO:0000256" key="5">
    <source>
        <dbReference type="ARBA" id="ARBA00025751"/>
    </source>
</evidence>
<evidence type="ECO:0000256" key="4">
    <source>
        <dbReference type="ARBA" id="ARBA00023242"/>
    </source>
</evidence>
<organism evidence="7">
    <name type="scientific">Cryptosporidium hominis</name>
    <dbReference type="NCBI Taxonomy" id="237895"/>
    <lineage>
        <taxon>Eukaryota</taxon>
        <taxon>Sar</taxon>
        <taxon>Alveolata</taxon>
        <taxon>Apicomplexa</taxon>
        <taxon>Conoidasida</taxon>
        <taxon>Coccidia</taxon>
        <taxon>Eucoccidiorida</taxon>
        <taxon>Eimeriorina</taxon>
        <taxon>Cryptosporidiidae</taxon>
        <taxon>Cryptosporidium</taxon>
    </lineage>
</organism>
<sequence>MGKFFTVNKPDVNLLDIPAGSEKVQWKVESRVPCCGSFMIMLEDHTLGNLITTQLLRDPNVIFAGYKVPHPLEPLVQIRVQTRENTTPFVAIQNAIKSIQMESQVILNSFKDSMRNYPIYK</sequence>
<dbReference type="GO" id="GO:0046983">
    <property type="term" value="F:protein dimerization activity"/>
    <property type="evidence" value="ECO:0007669"/>
    <property type="project" value="InterPro"/>
</dbReference>
<protein>
    <submittedName>
        <fullName evidence="8">RNA polymerase II Rpb3/Rpb11</fullName>
    </submittedName>
</protein>
<dbReference type="InterPro" id="IPR022905">
    <property type="entry name" value="Rpo11-like"/>
</dbReference>
<dbReference type="GO" id="GO:0003899">
    <property type="term" value="F:DNA-directed RNA polymerase activity"/>
    <property type="evidence" value="ECO:0007669"/>
    <property type="project" value="InterPro"/>
</dbReference>
<dbReference type="GO" id="GO:0005665">
    <property type="term" value="C:RNA polymerase II, core complex"/>
    <property type="evidence" value="ECO:0007669"/>
    <property type="project" value="InterPro"/>
</dbReference>
<gene>
    <name evidence="7" type="ORF">CHUDEA7_4370</name>
    <name evidence="8" type="ORF">GY17_00002320</name>
</gene>
<dbReference type="OrthoDB" id="10248581at2759"/>
<dbReference type="InterPro" id="IPR036603">
    <property type="entry name" value="RBP11-like"/>
</dbReference>
<dbReference type="Gene3D" id="3.30.1360.10">
    <property type="entry name" value="RNA polymerase, RBP11-like subunit"/>
    <property type="match status" value="1"/>
</dbReference>
<evidence type="ECO:0000256" key="3">
    <source>
        <dbReference type="ARBA" id="ARBA00023163"/>
    </source>
</evidence>
<dbReference type="EMBL" id="LN877953">
    <property type="protein sequence ID" value="CUV07425.1"/>
    <property type="molecule type" value="Genomic_DNA"/>
</dbReference>
<dbReference type="GO" id="GO:0003677">
    <property type="term" value="F:DNA binding"/>
    <property type="evidence" value="ECO:0007669"/>
    <property type="project" value="InterPro"/>
</dbReference>
<dbReference type="AlphaFoldDB" id="A0A0S4TJ65"/>
<reference evidence="8 9" key="3">
    <citation type="submission" date="2017-10" db="EMBL/GenBank/DDBJ databases">
        <title>Consistent, comparative and evidence-based genome annotation and re-annotation for the closely-related species, Cryptosporidium parvum, C. hominis and C. tyzzeri.</title>
        <authorList>
            <person name="Baptista R.P."/>
            <person name="Li Y."/>
            <person name="Sateriale A."/>
            <person name="Striepen B."/>
            <person name="Kissinger J.C."/>
        </authorList>
    </citation>
    <scope>NUCLEOTIDE SEQUENCE [LARGE SCALE GENOMIC DNA]</scope>
    <source>
        <strain evidence="8">30976</strain>
    </source>
</reference>
<keyword evidence="2" id="KW-0240">DNA-directed RNA polymerase</keyword>
<evidence type="ECO:0000313" key="9">
    <source>
        <dbReference type="Proteomes" id="UP001429100"/>
    </source>
</evidence>
<dbReference type="VEuPathDB" id="CryptoDB:CHUDEA7_4370"/>
<evidence type="ECO:0000256" key="1">
    <source>
        <dbReference type="ARBA" id="ARBA00004123"/>
    </source>
</evidence>
<dbReference type="Pfam" id="PF13656">
    <property type="entry name" value="RNA_pol_L_2"/>
    <property type="match status" value="1"/>
</dbReference>
<dbReference type="SUPFAM" id="SSF55257">
    <property type="entry name" value="RBP11-like subunits of RNA polymerase"/>
    <property type="match status" value="1"/>
</dbReference>
<accession>A0A0S4TJ65</accession>
<dbReference type="InterPro" id="IPR009025">
    <property type="entry name" value="RBP11-like_dimer"/>
</dbReference>
<reference evidence="8 9" key="1">
    <citation type="submission" date="2014-11" db="EMBL/GenBank/DDBJ databases">
        <title>Comparative genomic analysis of Cryptosporidium hominis reveals occurrence of genetic recombination in virulent subtypes.</title>
        <authorList>
            <person name="Guo Y."/>
            <person name="Tang K."/>
            <person name="Frace M."/>
            <person name="Li N."/>
            <person name="Roellig D.M."/>
            <person name="Sammons S."/>
            <person name="Knipe K."/>
            <person name="Rowe L."/>
            <person name="Feng Y."/>
            <person name="Xiao L."/>
        </authorList>
    </citation>
    <scope>NUCLEOTIDE SEQUENCE [LARGE SCALE GENOMIC DNA]</scope>
    <source>
        <strain evidence="8">30976</strain>
    </source>
</reference>